<reference evidence="3 4" key="1">
    <citation type="submission" date="2023-10" db="EMBL/GenBank/DDBJ databases">
        <title>Complete genome sequence of Shewanella sp. DAU334.</title>
        <authorList>
            <person name="Lee Y.-S."/>
            <person name="Jeong H.-R."/>
            <person name="Hwang E.-J."/>
            <person name="Choi Y.-L."/>
            <person name="Kim G.-D."/>
        </authorList>
    </citation>
    <scope>NUCLEOTIDE SEQUENCE [LARGE SCALE GENOMIC DNA]</scope>
    <source>
        <strain evidence="3 4">DAU334</strain>
    </source>
</reference>
<dbReference type="EMBL" id="CP136522">
    <property type="protein sequence ID" value="WOT04893.1"/>
    <property type="molecule type" value="Genomic_DNA"/>
</dbReference>
<evidence type="ECO:0000313" key="4">
    <source>
        <dbReference type="Proteomes" id="UP001529491"/>
    </source>
</evidence>
<dbReference type="RefSeq" id="WP_310472533.1">
    <property type="nucleotide sequence ID" value="NZ_CP136522.1"/>
</dbReference>
<dbReference type="InterPro" id="IPR036866">
    <property type="entry name" value="RibonucZ/Hydroxyglut_hydro"/>
</dbReference>
<protein>
    <submittedName>
        <fullName evidence="3">MBL fold metallo-hydrolase</fullName>
    </submittedName>
</protein>
<gene>
    <name evidence="3" type="ORF">RGE70_16515</name>
</gene>
<accession>A0ABZ0JZ61</accession>
<dbReference type="Gene3D" id="3.60.15.10">
    <property type="entry name" value="Ribonuclease Z/Hydroxyacylglutathione hydrolase-like"/>
    <property type="match status" value="1"/>
</dbReference>
<feature type="chain" id="PRO_5046763151" evidence="1">
    <location>
        <begin position="18"/>
        <end position="364"/>
    </location>
</feature>
<keyword evidence="1" id="KW-0732">Signal</keyword>
<dbReference type="PANTHER" id="PTHR15032:SF4">
    <property type="entry name" value="N-ACYL-PHOSPHATIDYLETHANOLAMINE-HYDROLYZING PHOSPHOLIPASE D"/>
    <property type="match status" value="1"/>
</dbReference>
<proteinExistence type="predicted"/>
<feature type="domain" description="Metallo-beta-lactamase" evidence="2">
    <location>
        <begin position="115"/>
        <end position="309"/>
    </location>
</feature>
<dbReference type="Pfam" id="PF12706">
    <property type="entry name" value="Lactamase_B_2"/>
    <property type="match status" value="1"/>
</dbReference>
<keyword evidence="4" id="KW-1185">Reference proteome</keyword>
<evidence type="ECO:0000259" key="2">
    <source>
        <dbReference type="Pfam" id="PF12706"/>
    </source>
</evidence>
<dbReference type="Proteomes" id="UP001529491">
    <property type="component" value="Chromosome"/>
</dbReference>
<organism evidence="3 4">
    <name type="scientific">Shewanella youngdeokensis</name>
    <dbReference type="NCBI Taxonomy" id="2999068"/>
    <lineage>
        <taxon>Bacteria</taxon>
        <taxon>Pseudomonadati</taxon>
        <taxon>Pseudomonadota</taxon>
        <taxon>Gammaproteobacteria</taxon>
        <taxon>Alteromonadales</taxon>
        <taxon>Shewanellaceae</taxon>
        <taxon>Shewanella</taxon>
    </lineage>
</organism>
<name>A0ABZ0JZ61_9GAMM</name>
<dbReference type="PANTHER" id="PTHR15032">
    <property type="entry name" value="N-ACYL-PHOSPHATIDYLETHANOLAMINE-HYDROLYZING PHOSPHOLIPASE D"/>
    <property type="match status" value="1"/>
</dbReference>
<dbReference type="SUPFAM" id="SSF56281">
    <property type="entry name" value="Metallo-hydrolase/oxidoreductase"/>
    <property type="match status" value="1"/>
</dbReference>
<sequence length="364" mass="40419">MKLIISILLSIGGVMLATTVCKSANNPSDVNATEQLTHHKAKGGYINTSPTFNDDTAILPLLKRYITETRVDATPNNSIPVIAVTAEQLSQLPKNQDSVIRLGHSSIFLQVNGQRWLIDPVFSERASPFSFAGPKRFHQPPIALADLPEIDGVIISHDHYDHLDKASIKQLATSVSHFVVPLGVDKHLKDWGVISEHIHPLDWWQTFKLANVTITATPTQHFSGRGLFDKNETLWASYVIKSNSSSLYFSGDSGYFDGFKQIGERFGPFDLTMVETGAYDKDWATIHMTPAQSLQAHIDLQGKKMMPIHNGTFDLAFHSWYDPLNQIAQLASAANVEIVTPKMGELIAVNEIHETTHWWAAISN</sequence>
<dbReference type="InterPro" id="IPR001279">
    <property type="entry name" value="Metallo-B-lactamas"/>
</dbReference>
<evidence type="ECO:0000256" key="1">
    <source>
        <dbReference type="SAM" id="SignalP"/>
    </source>
</evidence>
<evidence type="ECO:0000313" key="3">
    <source>
        <dbReference type="EMBL" id="WOT04893.1"/>
    </source>
</evidence>
<feature type="signal peptide" evidence="1">
    <location>
        <begin position="1"/>
        <end position="17"/>
    </location>
</feature>